<proteinExistence type="predicted"/>
<keyword evidence="1" id="KW-1133">Transmembrane helix</keyword>
<evidence type="ECO:0000313" key="2">
    <source>
        <dbReference type="EMBL" id="MCW9712581.1"/>
    </source>
</evidence>
<dbReference type="SUPFAM" id="SSF47175">
    <property type="entry name" value="Cytochromes"/>
    <property type="match status" value="1"/>
</dbReference>
<dbReference type="EMBL" id="JAJNDC010000001">
    <property type="protein sequence ID" value="MCW9712581.1"/>
    <property type="molecule type" value="Genomic_DNA"/>
</dbReference>
<keyword evidence="3" id="KW-1185">Reference proteome</keyword>
<sequence length="150" mass="17298">MRDSILITTILIVFSISIMGWVIYPHEKAKQPETMPLVPMMQQLLIDMQQVDRGIYTEEFSLIKQGAGRISDHPTMTSEDKKLVKKKLGTEMKQFVEYDMVVHHHADSMRMAAIQKDMTEVLRHYRIVQQGCVDCHSNFRESISSARTGD</sequence>
<feature type="transmembrane region" description="Helical" evidence="1">
    <location>
        <begin position="6"/>
        <end position="24"/>
    </location>
</feature>
<dbReference type="Gene3D" id="1.20.120.10">
    <property type="entry name" value="Cytochrome c/b562"/>
    <property type="match status" value="1"/>
</dbReference>
<gene>
    <name evidence="2" type="ORF">LQ318_06670</name>
</gene>
<evidence type="ECO:0000313" key="3">
    <source>
        <dbReference type="Proteomes" id="UP001207337"/>
    </source>
</evidence>
<reference evidence="2 3" key="1">
    <citation type="submission" date="2021-11" db="EMBL/GenBank/DDBJ databases">
        <title>Aliifidinibius sp. nov., a new bacterium isolated from saline soil.</title>
        <authorList>
            <person name="Galisteo C."/>
            <person name="De La Haba R."/>
            <person name="Sanchez-Porro C."/>
            <person name="Ventosa A."/>
        </authorList>
    </citation>
    <scope>NUCLEOTIDE SEQUENCE [LARGE SCALE GENOMIC DNA]</scope>
    <source>
        <strain evidence="2 3">KACC 190600</strain>
    </source>
</reference>
<dbReference type="Proteomes" id="UP001207337">
    <property type="component" value="Unassembled WGS sequence"/>
</dbReference>
<evidence type="ECO:0008006" key="4">
    <source>
        <dbReference type="Google" id="ProtNLM"/>
    </source>
</evidence>
<name>A0ABT3PXM3_9BACT</name>
<accession>A0ABT3PXM3</accession>
<dbReference type="InterPro" id="IPR010980">
    <property type="entry name" value="Cyt_c/b562"/>
</dbReference>
<evidence type="ECO:0000256" key="1">
    <source>
        <dbReference type="SAM" id="Phobius"/>
    </source>
</evidence>
<dbReference type="RefSeq" id="WP_265788654.1">
    <property type="nucleotide sequence ID" value="NZ_BAABRS010000001.1"/>
</dbReference>
<keyword evidence="1" id="KW-0812">Transmembrane</keyword>
<comment type="caution">
    <text evidence="2">The sequence shown here is derived from an EMBL/GenBank/DDBJ whole genome shotgun (WGS) entry which is preliminary data.</text>
</comment>
<keyword evidence="1" id="KW-0472">Membrane</keyword>
<protein>
    <recommendedName>
        <fullName evidence="4">Cytochrome C</fullName>
    </recommendedName>
</protein>
<organism evidence="2 3">
    <name type="scientific">Fodinibius salicampi</name>
    <dbReference type="NCBI Taxonomy" id="1920655"/>
    <lineage>
        <taxon>Bacteria</taxon>
        <taxon>Pseudomonadati</taxon>
        <taxon>Balneolota</taxon>
        <taxon>Balneolia</taxon>
        <taxon>Balneolales</taxon>
        <taxon>Balneolaceae</taxon>
        <taxon>Fodinibius</taxon>
    </lineage>
</organism>